<feature type="compositionally biased region" description="Low complexity" evidence="1">
    <location>
        <begin position="14"/>
        <end position="31"/>
    </location>
</feature>
<evidence type="ECO:0000256" key="1">
    <source>
        <dbReference type="SAM" id="MobiDB-lite"/>
    </source>
</evidence>
<protein>
    <submittedName>
        <fullName evidence="2">Uncharacterized protein</fullName>
    </submittedName>
</protein>
<organism evidence="2 3">
    <name type="scientific">Panicum virgatum</name>
    <name type="common">Blackwell switchgrass</name>
    <dbReference type="NCBI Taxonomy" id="38727"/>
    <lineage>
        <taxon>Eukaryota</taxon>
        <taxon>Viridiplantae</taxon>
        <taxon>Streptophyta</taxon>
        <taxon>Embryophyta</taxon>
        <taxon>Tracheophyta</taxon>
        <taxon>Spermatophyta</taxon>
        <taxon>Magnoliopsida</taxon>
        <taxon>Liliopsida</taxon>
        <taxon>Poales</taxon>
        <taxon>Poaceae</taxon>
        <taxon>PACMAD clade</taxon>
        <taxon>Panicoideae</taxon>
        <taxon>Panicodae</taxon>
        <taxon>Paniceae</taxon>
        <taxon>Panicinae</taxon>
        <taxon>Panicum</taxon>
        <taxon>Panicum sect. Hiantes</taxon>
    </lineage>
</organism>
<dbReference type="AlphaFoldDB" id="A0A8T0VJ61"/>
<feature type="region of interest" description="Disordered" evidence="1">
    <location>
        <begin position="1"/>
        <end position="90"/>
    </location>
</feature>
<evidence type="ECO:0000313" key="2">
    <source>
        <dbReference type="EMBL" id="KAG2634848.1"/>
    </source>
</evidence>
<evidence type="ECO:0000313" key="3">
    <source>
        <dbReference type="Proteomes" id="UP000823388"/>
    </source>
</evidence>
<dbReference type="EMBL" id="CM029040">
    <property type="protein sequence ID" value="KAG2634848.1"/>
    <property type="molecule type" value="Genomic_DNA"/>
</dbReference>
<feature type="compositionally biased region" description="Low complexity" evidence="1">
    <location>
        <begin position="39"/>
        <end position="66"/>
    </location>
</feature>
<reference evidence="2" key="1">
    <citation type="submission" date="2020-05" db="EMBL/GenBank/DDBJ databases">
        <title>WGS assembly of Panicum virgatum.</title>
        <authorList>
            <person name="Lovell J.T."/>
            <person name="Jenkins J."/>
            <person name="Shu S."/>
            <person name="Juenger T.E."/>
            <person name="Schmutz J."/>
        </authorList>
    </citation>
    <scope>NUCLEOTIDE SEQUENCE</scope>
    <source>
        <strain evidence="2">AP13</strain>
    </source>
</reference>
<name>A0A8T0VJ61_PANVG</name>
<dbReference type="Proteomes" id="UP000823388">
    <property type="component" value="Chromosome 2N"/>
</dbReference>
<proteinExistence type="predicted"/>
<keyword evidence="3" id="KW-1185">Reference proteome</keyword>
<comment type="caution">
    <text evidence="2">The sequence shown here is derived from an EMBL/GenBank/DDBJ whole genome shotgun (WGS) entry which is preliminary data.</text>
</comment>
<accession>A0A8T0VJ61</accession>
<sequence length="110" mass="11097">MDSARSAPARAPVGASTIARGGRGAAAQVGEAWGGGANSVQGRAAARVARASGRSGGSSSARGLARQRGRERSTGASGGPSYELRTSQQSSEVTMALIQSQCTSQQTYHF</sequence>
<gene>
    <name evidence="2" type="ORF">PVAP13_2NG328306</name>
</gene>